<accession>A0ABT0RIE8</accession>
<evidence type="ECO:0000256" key="3">
    <source>
        <dbReference type="ARBA" id="ARBA00022692"/>
    </source>
</evidence>
<feature type="transmembrane region" description="Helical" evidence="6">
    <location>
        <begin position="537"/>
        <end position="555"/>
    </location>
</feature>
<evidence type="ECO:0000259" key="8">
    <source>
        <dbReference type="Pfam" id="PF13567"/>
    </source>
</evidence>
<dbReference type="NCBIfam" id="TIGR00360">
    <property type="entry name" value="ComEC_N-term"/>
    <property type="match status" value="1"/>
</dbReference>
<gene>
    <name evidence="9" type="ORF">LZ536_00595</name>
</gene>
<dbReference type="EMBL" id="JAMGBD010000001">
    <property type="protein sequence ID" value="MCL6682403.1"/>
    <property type="molecule type" value="Genomic_DNA"/>
</dbReference>
<feature type="transmembrane region" description="Helical" evidence="6">
    <location>
        <begin position="418"/>
        <end position="439"/>
    </location>
</feature>
<feature type="transmembrane region" description="Helical" evidence="6">
    <location>
        <begin position="379"/>
        <end position="397"/>
    </location>
</feature>
<evidence type="ECO:0000256" key="2">
    <source>
        <dbReference type="ARBA" id="ARBA00022475"/>
    </source>
</evidence>
<evidence type="ECO:0000256" key="5">
    <source>
        <dbReference type="ARBA" id="ARBA00023136"/>
    </source>
</evidence>
<keyword evidence="4 6" id="KW-1133">Transmembrane helix</keyword>
<feature type="transmembrane region" description="Helical" evidence="6">
    <location>
        <begin position="445"/>
        <end position="464"/>
    </location>
</feature>
<dbReference type="PANTHER" id="PTHR30619:SF1">
    <property type="entry name" value="RECOMBINATION PROTEIN 2"/>
    <property type="match status" value="1"/>
</dbReference>
<evidence type="ECO:0000313" key="9">
    <source>
        <dbReference type="EMBL" id="MCL6682403.1"/>
    </source>
</evidence>
<protein>
    <submittedName>
        <fullName evidence="9">ComEC family competence protein</fullName>
    </submittedName>
</protein>
<dbReference type="InterPro" id="IPR004477">
    <property type="entry name" value="ComEC_N"/>
</dbReference>
<organism evidence="9 10">
    <name type="scientific">Sphingomonas alba</name>
    <dbReference type="NCBI Taxonomy" id="2908208"/>
    <lineage>
        <taxon>Bacteria</taxon>
        <taxon>Pseudomonadati</taxon>
        <taxon>Pseudomonadota</taxon>
        <taxon>Alphaproteobacteria</taxon>
        <taxon>Sphingomonadales</taxon>
        <taxon>Sphingomonadaceae</taxon>
        <taxon>Sphingomonas</taxon>
    </lineage>
</organism>
<comment type="subcellular location">
    <subcellularLocation>
        <location evidence="1">Cell membrane</location>
        <topology evidence="1">Multi-pass membrane protein</topology>
    </subcellularLocation>
</comment>
<feature type="domain" description="DUF4131" evidence="8">
    <location>
        <begin position="63"/>
        <end position="212"/>
    </location>
</feature>
<evidence type="ECO:0000256" key="4">
    <source>
        <dbReference type="ARBA" id="ARBA00022989"/>
    </source>
</evidence>
<feature type="transmembrane region" description="Helical" evidence="6">
    <location>
        <begin position="356"/>
        <end position="373"/>
    </location>
</feature>
<sequence length="709" mass="74876">MSAPNIEHPALPQGRIAHLSVRLTALRARLEAFLEAERGQLPIWAIAAFGAGIALWFALPDPQQWSGLLFLAAGVSLLGFTLVGGRVGAALGWFGLAMAAGCVLVWWRSEQVATIRLEHPRIVELTAKVARVEELAAKGDIRLTLAPSDKNLPPQVRVSIPADEARPGLAAGAVIAMRARLTAPPPMALPGSHDFARDAWFRGDGASGRSMGPVEIKVPAEASGLDDLRARLDHHVRTQLPGASGGIATTLVSGDQNALGEEDADAMRRSGLTHLLSVSGLHLAAVVGGVMFLTLRLLALSRFLALRFNLVLVGAGAGALAGIGYTLLTGLQVPTVRSCVAALLVLGGMALGREAISMRLVAVGALIVLLLWPESVAGASFQFSFAAVTAIVTLHSMSAVRRWLRPRDEGLAMRTVRGFGSLLLTGLVVELALVPFALFHFHRTGLYSVFANLFAIPWTTFVVMPLEATALFLDLGGFGAPFWTATGWAIDQLLALAHWVAGMKGAVATLPTMPVAAFSTMVAGGLWLCLWNARVRLLGLVPIALGAAGAIAAPAPDLLITGDGRHLAVVGADGRPAMLREKSGDFVMSLMSENSGFDGDPLALSDMPGAACSRDSCIADIKRGGRTWRVLATRSGQKLDWQPLTTACASADIVVSERWLPRGCHPRWLKLDRDALEATGGLAIYLKDSPRVATVAERVGSHPWKTPGP</sequence>
<proteinExistence type="predicted"/>
<feature type="transmembrane region" description="Helical" evidence="6">
    <location>
        <begin position="65"/>
        <end position="83"/>
    </location>
</feature>
<feature type="transmembrane region" description="Helical" evidence="6">
    <location>
        <begin position="275"/>
        <end position="298"/>
    </location>
</feature>
<name>A0ABT0RIE8_9SPHN</name>
<feature type="transmembrane region" description="Helical" evidence="6">
    <location>
        <begin position="90"/>
        <end position="107"/>
    </location>
</feature>
<keyword evidence="10" id="KW-1185">Reference proteome</keyword>
<reference evidence="9" key="1">
    <citation type="submission" date="2022-05" db="EMBL/GenBank/DDBJ databases">
        <authorList>
            <person name="Jo J.-H."/>
            <person name="Im W.-T."/>
        </authorList>
    </citation>
    <scope>NUCLEOTIDE SEQUENCE</scope>
    <source>
        <strain evidence="9">SE158</strain>
    </source>
</reference>
<dbReference type="Proteomes" id="UP001165363">
    <property type="component" value="Unassembled WGS sequence"/>
</dbReference>
<evidence type="ECO:0000256" key="6">
    <source>
        <dbReference type="SAM" id="Phobius"/>
    </source>
</evidence>
<dbReference type="Pfam" id="PF13567">
    <property type="entry name" value="DUF4131"/>
    <property type="match status" value="1"/>
</dbReference>
<dbReference type="RefSeq" id="WP_249846375.1">
    <property type="nucleotide sequence ID" value="NZ_JAMGBD010000001.1"/>
</dbReference>
<dbReference type="InterPro" id="IPR025405">
    <property type="entry name" value="DUF4131"/>
</dbReference>
<feature type="transmembrane region" description="Helical" evidence="6">
    <location>
        <begin position="510"/>
        <end position="530"/>
    </location>
</feature>
<dbReference type="InterPro" id="IPR052159">
    <property type="entry name" value="Competence_DNA_uptake"/>
</dbReference>
<dbReference type="PANTHER" id="PTHR30619">
    <property type="entry name" value="DNA INTERNALIZATION/COMPETENCE PROTEIN COMEC/REC2"/>
    <property type="match status" value="1"/>
</dbReference>
<comment type="caution">
    <text evidence="9">The sequence shown here is derived from an EMBL/GenBank/DDBJ whole genome shotgun (WGS) entry which is preliminary data.</text>
</comment>
<keyword evidence="5 6" id="KW-0472">Membrane</keyword>
<evidence type="ECO:0000256" key="1">
    <source>
        <dbReference type="ARBA" id="ARBA00004651"/>
    </source>
</evidence>
<feature type="transmembrane region" description="Helical" evidence="6">
    <location>
        <begin position="310"/>
        <end position="328"/>
    </location>
</feature>
<feature type="domain" description="ComEC/Rec2-related protein" evidence="7">
    <location>
        <begin position="251"/>
        <end position="534"/>
    </location>
</feature>
<evidence type="ECO:0000259" key="7">
    <source>
        <dbReference type="Pfam" id="PF03772"/>
    </source>
</evidence>
<evidence type="ECO:0000313" key="10">
    <source>
        <dbReference type="Proteomes" id="UP001165363"/>
    </source>
</evidence>
<keyword evidence="3 6" id="KW-0812">Transmembrane</keyword>
<dbReference type="Pfam" id="PF03772">
    <property type="entry name" value="Competence"/>
    <property type="match status" value="1"/>
</dbReference>
<feature type="transmembrane region" description="Helical" evidence="6">
    <location>
        <begin position="41"/>
        <end position="59"/>
    </location>
</feature>
<keyword evidence="2" id="KW-1003">Cell membrane</keyword>